<accession>A0A0S2DAW4</accession>
<proteinExistence type="predicted"/>
<dbReference type="AlphaFoldDB" id="A0A0S2DAW4"/>
<dbReference type="EMBL" id="CP013140">
    <property type="protein sequence ID" value="ALN55673.1"/>
    <property type="molecule type" value="Genomic_DNA"/>
</dbReference>
<gene>
    <name evidence="2" type="ORF">GLE_0315</name>
</gene>
<dbReference type="STRING" id="69.GLE_0315"/>
<organism evidence="2 3">
    <name type="scientific">Lysobacter enzymogenes</name>
    <dbReference type="NCBI Taxonomy" id="69"/>
    <lineage>
        <taxon>Bacteria</taxon>
        <taxon>Pseudomonadati</taxon>
        <taxon>Pseudomonadota</taxon>
        <taxon>Gammaproteobacteria</taxon>
        <taxon>Lysobacterales</taxon>
        <taxon>Lysobacteraceae</taxon>
        <taxon>Lysobacter</taxon>
    </lineage>
</organism>
<feature type="compositionally biased region" description="Basic and acidic residues" evidence="1">
    <location>
        <begin position="1"/>
        <end position="27"/>
    </location>
</feature>
<dbReference type="Proteomes" id="UP000061569">
    <property type="component" value="Chromosome"/>
</dbReference>
<dbReference type="KEGG" id="lez:GLE_0315"/>
<protein>
    <submittedName>
        <fullName evidence="2">Uncharacterized protein</fullName>
    </submittedName>
</protein>
<feature type="region of interest" description="Disordered" evidence="1">
    <location>
        <begin position="1"/>
        <end position="37"/>
    </location>
</feature>
<name>A0A0S2DAW4_LYSEN</name>
<sequence length="37" mass="4092">MSGRRGDYAGRRAGGERSGERPREQRRPGPHTRAALS</sequence>
<dbReference type="PATRIC" id="fig|69.6.peg.312"/>
<evidence type="ECO:0000256" key="1">
    <source>
        <dbReference type="SAM" id="MobiDB-lite"/>
    </source>
</evidence>
<reference evidence="2 3" key="1">
    <citation type="submission" date="2015-11" db="EMBL/GenBank/DDBJ databases">
        <title>Genome sequences of Lysobacter enzymogenes strain C3 and Lysobacter antibioticus ATCC 29479.</title>
        <authorList>
            <person name="Kobayashi D.Y."/>
        </authorList>
    </citation>
    <scope>NUCLEOTIDE SEQUENCE [LARGE SCALE GENOMIC DNA]</scope>
    <source>
        <strain evidence="2 3">C3</strain>
    </source>
</reference>
<evidence type="ECO:0000313" key="2">
    <source>
        <dbReference type="EMBL" id="ALN55673.1"/>
    </source>
</evidence>
<evidence type="ECO:0000313" key="3">
    <source>
        <dbReference type="Proteomes" id="UP000061569"/>
    </source>
</evidence>